<keyword evidence="16" id="KW-1185">Reference proteome</keyword>
<feature type="region of interest" description="Disordered" evidence="12">
    <location>
        <begin position="74"/>
        <end position="98"/>
    </location>
</feature>
<dbReference type="PANTHER" id="PTHR30069">
    <property type="entry name" value="TONB-DEPENDENT OUTER MEMBRANE RECEPTOR"/>
    <property type="match status" value="1"/>
</dbReference>
<keyword evidence="8 15" id="KW-0675">Receptor</keyword>
<dbReference type="Pfam" id="PF00593">
    <property type="entry name" value="TonB_dep_Rec_b-barrel"/>
    <property type="match status" value="1"/>
</dbReference>
<keyword evidence="5 10" id="KW-0812">Transmembrane</keyword>
<evidence type="ECO:0000313" key="16">
    <source>
        <dbReference type="Proteomes" id="UP000000270"/>
    </source>
</evidence>
<reference evidence="15 16" key="6">
    <citation type="journal article" date="2011" name="Appl. Environ. Microbiol.">
        <title>Involvement of the azorhizobial chromosome partition gene (parA) in the onset of bacteroid differentiation during Sesbania rostrata stem nodule development.</title>
        <authorList>
            <person name="Liu CT."/>
            <person name="Lee KB."/>
            <person name="Wang YS."/>
            <person name="Peng MH."/>
            <person name="Lee KT."/>
            <person name="Suzuki S."/>
            <person name="Suzuki T."/>
            <person name="Oyaizu H."/>
        </authorList>
    </citation>
    <scope>NUCLEOTIDE SEQUENCE [LARGE SCALE GENOMIC DNA]</scope>
    <source>
        <strain evidence="16">ATCC 43989 / DSM 5975 / JCM 20966 / LMG 6465 / NBRC 14845 / NCIMB 13405 / ORS 571</strain>
    </source>
</reference>
<evidence type="ECO:0000256" key="5">
    <source>
        <dbReference type="ARBA" id="ARBA00022692"/>
    </source>
</evidence>
<reference evidence="15 16" key="4">
    <citation type="journal article" date="2009" name="Appl. Environ. Microbiol.">
        <title>Comparative genome-wide transcriptional profiling of Azorhizobium caulinodans ORS571 grown under free-living and symbiotic conditions.</title>
        <authorList>
            <person name="Tsukada S."/>
            <person name="Aono T."/>
            <person name="Akiba N."/>
            <person name="Lee KB."/>
            <person name="Liu CT."/>
            <person name="Toyazaki H."/>
            <person name="Oyaizu H."/>
        </authorList>
    </citation>
    <scope>NUCLEOTIDE SEQUENCE [LARGE SCALE GENOMIC DNA]</scope>
    <source>
        <strain evidence="16">ATCC 43989 / DSM 5975 / JCM 20966 / LMG 6465 / NBRC 14845 / NCIMB 13405 / ORS 571</strain>
    </source>
</reference>
<dbReference type="eggNOG" id="COG4774">
    <property type="taxonomic scope" value="Bacteria"/>
</dbReference>
<evidence type="ECO:0000256" key="6">
    <source>
        <dbReference type="ARBA" id="ARBA00023077"/>
    </source>
</evidence>
<evidence type="ECO:0000256" key="8">
    <source>
        <dbReference type="ARBA" id="ARBA00023170"/>
    </source>
</evidence>
<dbReference type="SUPFAM" id="SSF56935">
    <property type="entry name" value="Porins"/>
    <property type="match status" value="1"/>
</dbReference>
<evidence type="ECO:0000256" key="1">
    <source>
        <dbReference type="ARBA" id="ARBA00004571"/>
    </source>
</evidence>
<evidence type="ECO:0000259" key="14">
    <source>
        <dbReference type="Pfam" id="PF07715"/>
    </source>
</evidence>
<dbReference type="CDD" id="cd01347">
    <property type="entry name" value="ligand_gated_channel"/>
    <property type="match status" value="1"/>
</dbReference>
<evidence type="ECO:0000256" key="2">
    <source>
        <dbReference type="ARBA" id="ARBA00009810"/>
    </source>
</evidence>
<dbReference type="GO" id="GO:0009279">
    <property type="term" value="C:cell outer membrane"/>
    <property type="evidence" value="ECO:0007669"/>
    <property type="project" value="UniProtKB-SubCell"/>
</dbReference>
<dbReference type="InterPro" id="IPR039426">
    <property type="entry name" value="TonB-dep_rcpt-like"/>
</dbReference>
<protein>
    <submittedName>
        <fullName evidence="15">TonB-dependent haem/haemoglobin receptor</fullName>
    </submittedName>
</protein>
<dbReference type="InterPro" id="IPR000531">
    <property type="entry name" value="Beta-barrel_TonB"/>
</dbReference>
<proteinExistence type="inferred from homology"/>
<dbReference type="GO" id="GO:0015344">
    <property type="term" value="F:siderophore uptake transmembrane transporter activity"/>
    <property type="evidence" value="ECO:0007669"/>
    <property type="project" value="TreeGrafter"/>
</dbReference>
<dbReference type="NCBIfam" id="TIGR01785">
    <property type="entry name" value="TonB-hemin"/>
    <property type="match status" value="1"/>
</dbReference>
<dbReference type="AlphaFoldDB" id="A8I3M5"/>
<evidence type="ECO:0000256" key="7">
    <source>
        <dbReference type="ARBA" id="ARBA00023136"/>
    </source>
</evidence>
<reference evidence="16" key="2">
    <citation type="submission" date="2007-04" db="EMBL/GenBank/DDBJ databases">
        <title>Complete genome sequence of the nitrogen-fixing bacterium Azorhizobium caulinodans ORS571.</title>
        <authorList>
            <person name="Lee K.B."/>
            <person name="Backer P.D."/>
            <person name="Aono T."/>
            <person name="Liu C.T."/>
            <person name="Suzuki S."/>
            <person name="Suzuki T."/>
            <person name="Kaneko T."/>
            <person name="Yamada M."/>
            <person name="Tabata S."/>
            <person name="Kupfer D.M."/>
            <person name="Najar F.Z."/>
            <person name="Wiley G.B."/>
            <person name="Roe B."/>
            <person name="Binnewies T."/>
            <person name="Ussery D."/>
            <person name="Vereecke D."/>
            <person name="Gevers D."/>
            <person name="Holsters M."/>
            <person name="Oyaizu H."/>
        </authorList>
    </citation>
    <scope>NUCLEOTIDE SEQUENCE [LARGE SCALE GENOMIC DNA]</scope>
    <source>
        <strain evidence="16">ATCC 43989 / DSM 5975 / JCM 20966 / LMG 6465 / NBRC 14845 / NCIMB 13405 / ORS 571</strain>
    </source>
</reference>
<dbReference type="Gene3D" id="2.40.170.20">
    <property type="entry name" value="TonB-dependent receptor, beta-barrel domain"/>
    <property type="match status" value="1"/>
</dbReference>
<dbReference type="GO" id="GO:0044718">
    <property type="term" value="P:siderophore transmembrane transport"/>
    <property type="evidence" value="ECO:0007669"/>
    <property type="project" value="TreeGrafter"/>
</dbReference>
<organism evidence="15 16">
    <name type="scientific">Azorhizobium caulinodans (strain ATCC 43989 / DSM 5975 / JCM 20966 / LMG 6465 / NBRC 14845 / NCIMB 13405 / ORS 571)</name>
    <dbReference type="NCBI Taxonomy" id="438753"/>
    <lineage>
        <taxon>Bacteria</taxon>
        <taxon>Pseudomonadati</taxon>
        <taxon>Pseudomonadota</taxon>
        <taxon>Alphaproteobacteria</taxon>
        <taxon>Hyphomicrobiales</taxon>
        <taxon>Xanthobacteraceae</taxon>
        <taxon>Azorhizobium</taxon>
    </lineage>
</organism>
<evidence type="ECO:0000256" key="4">
    <source>
        <dbReference type="ARBA" id="ARBA00022452"/>
    </source>
</evidence>
<feature type="domain" description="TonB-dependent receptor plug" evidence="14">
    <location>
        <begin position="117"/>
        <end position="220"/>
    </location>
</feature>
<keyword evidence="3 10" id="KW-0813">Transport</keyword>
<comment type="similarity">
    <text evidence="2 10 11">Belongs to the TonB-dependent receptor family.</text>
</comment>
<evidence type="ECO:0000256" key="3">
    <source>
        <dbReference type="ARBA" id="ARBA00022448"/>
    </source>
</evidence>
<dbReference type="Gene3D" id="2.170.130.10">
    <property type="entry name" value="TonB-dependent receptor, plug domain"/>
    <property type="match status" value="1"/>
</dbReference>
<feature type="compositionally biased region" description="Low complexity" evidence="12">
    <location>
        <begin position="74"/>
        <end position="87"/>
    </location>
</feature>
<dbReference type="KEGG" id="azc:AZC_1632"/>
<comment type="subcellular location">
    <subcellularLocation>
        <location evidence="1 10">Cell outer membrane</location>
        <topology evidence="1 10">Multi-pass membrane protein</topology>
    </subcellularLocation>
</comment>
<dbReference type="STRING" id="438753.AZC_1632"/>
<reference evidence="15 16" key="1">
    <citation type="journal article" date="2007" name="Appl. Environ. Microbiol.">
        <title>Rhizobial factors required for stem nodule maturation and maintenance in Sesbania rostrata-Azorhizobium caulinodans ORS571 symbiosis.</title>
        <authorList>
            <person name="Suzuki S."/>
            <person name="Aono T."/>
            <person name="Lee KB."/>
            <person name="Suzuki T."/>
            <person name="Liu CT."/>
            <person name="Miwa H."/>
            <person name="Wakao S."/>
            <person name="Iki T."/>
            <person name="Oyaizu H."/>
        </authorList>
    </citation>
    <scope>NUCLEOTIDE SEQUENCE [LARGE SCALE GENOMIC DNA]</scope>
    <source>
        <strain evidence="16">ATCC 43989 / DSM 5975 / JCM 20966 / LMG 6465 / NBRC 14845 / NCIMB 13405 / ORS 571</strain>
    </source>
</reference>
<dbReference type="InterPro" id="IPR012910">
    <property type="entry name" value="Plug_dom"/>
</dbReference>
<name>A8I3M5_AZOC5</name>
<dbReference type="InterPro" id="IPR011276">
    <property type="entry name" value="TonB_haem/Hb_rcpt"/>
</dbReference>
<dbReference type="PANTHER" id="PTHR30069:SF41">
    <property type="entry name" value="HEME_HEMOPEXIN UTILIZATION PROTEIN C"/>
    <property type="match status" value="1"/>
</dbReference>
<dbReference type="Pfam" id="PF07715">
    <property type="entry name" value="Plug"/>
    <property type="match status" value="1"/>
</dbReference>
<dbReference type="InterPro" id="IPR037066">
    <property type="entry name" value="Plug_dom_sf"/>
</dbReference>
<evidence type="ECO:0000313" key="15">
    <source>
        <dbReference type="EMBL" id="BAF87630.1"/>
    </source>
</evidence>
<dbReference type="HOGENOM" id="CLU_008287_19_1_5"/>
<dbReference type="Proteomes" id="UP000000270">
    <property type="component" value="Chromosome"/>
</dbReference>
<dbReference type="PROSITE" id="PS52016">
    <property type="entry name" value="TONB_DEPENDENT_REC_3"/>
    <property type="match status" value="1"/>
</dbReference>
<evidence type="ECO:0000259" key="13">
    <source>
        <dbReference type="Pfam" id="PF00593"/>
    </source>
</evidence>
<dbReference type="InterPro" id="IPR036942">
    <property type="entry name" value="Beta-barrel_TonB_sf"/>
</dbReference>
<keyword evidence="9 10" id="KW-0998">Cell outer membrane</keyword>
<evidence type="ECO:0000256" key="10">
    <source>
        <dbReference type="PROSITE-ProRule" id="PRU01360"/>
    </source>
</evidence>
<sequence length="752" mass="80750">MVVESSSFGAMGRGACGGHAAFWKEPMARMHDMARAEHALILINKSLMIGISLATLLAAAPALAQQAASGARSTPATATAPAGNVNGATGGDSQQALPTISVNDAGNSLFGDPYATPAAVSSVDLLNSPGDYERLDDVLRSVPGTFTTQSTSNPGVAVNIRGFQGMGRVNMMIDGVRQNFRFVGHEAGGFTYVDDQLLAGMDIARGAVSTAGGAGALAGAVNMRTLGIDDIIKPGSTWGAIANVQWGSNGQGWQEMVASAVRMNDRFAVGGAVATRDTGNYKNGDGQTVPYTGQDLTSGLLKADMKLTDDSRLKLGAVFYNNFFYADSADQHVRNNTFTGNYSYTPGNDWIDFRLNAYLNDLKMVYGNVPATTSSYRGRVIDDRGWGFDTSNTSRFLLGQVAVATTYGAEYFYDDVSSTNTVTPSLYGGVNPAGTSAIGGVFDETKFNYSIFELIVGLRYDFFNLNGSGYENSMGGAVPVGPWTVDQDKGRFDPKVTFAISPFDWLQPYVTYAETMRAPTASETMIGGEHPGTSVSYSANPYLQPEVSKGWEFGVNIRRNGIFTANDQLRLKADYFTNDIDNYIVTCRKTQYYFCNVAGTSTVSGVEFEAHYDARKVFADLTYTHNTNDLPAQTQGFGANQYLPEDIVTVSAGLRFLEEKLSVGGRYTYVSEGQTLAYNASFLGTVSSTPSPAYNIVDLFSSYAVSDKLTFRFDATNLLNENYTPALSIQPTGFSGDTGQGRTYLLSLRAHI</sequence>
<feature type="domain" description="TonB-dependent receptor-like beta-barrel" evidence="13">
    <location>
        <begin position="278"/>
        <end position="718"/>
    </location>
</feature>
<evidence type="ECO:0000256" key="11">
    <source>
        <dbReference type="RuleBase" id="RU003357"/>
    </source>
</evidence>
<keyword evidence="4 10" id="KW-1134">Transmembrane beta strand</keyword>
<keyword evidence="7 10" id="KW-0472">Membrane</keyword>
<keyword evidence="6 11" id="KW-0798">TonB box</keyword>
<dbReference type="EMBL" id="AP009384">
    <property type="protein sequence ID" value="BAF87630.1"/>
    <property type="molecule type" value="Genomic_DNA"/>
</dbReference>
<accession>A8I3M5</accession>
<reference evidence="15 16" key="3">
    <citation type="journal article" date="2008" name="BMC Genomics">
        <title>The genome of the versatile nitrogen fixer Azorhizobium caulinodans ORS571.</title>
        <authorList>
            <person name="Lee KB."/>
            <person name="Backer P.D."/>
            <person name="Aono T."/>
            <person name="Liu CT."/>
            <person name="Suzuki S."/>
            <person name="Suzuki T."/>
            <person name="Kaneko T."/>
            <person name="Yamada M."/>
            <person name="Tabata S."/>
            <person name="Kupfer D.M."/>
            <person name="Najar F.Z."/>
            <person name="Wiley G.B."/>
            <person name="Roe B."/>
            <person name="Binnewies T.T."/>
            <person name="Ussery D.W."/>
            <person name="D'Haeze W."/>
            <person name="Herder J.D."/>
            <person name="Gevers D."/>
            <person name="Vereecke D."/>
            <person name="Holsters M."/>
            <person name="Oyaizu H."/>
        </authorList>
    </citation>
    <scope>NUCLEOTIDE SEQUENCE [LARGE SCALE GENOMIC DNA]</scope>
    <source>
        <strain evidence="16">ATCC 43989 / DSM 5975 / JCM 20966 / LMG 6465 / NBRC 14845 / NCIMB 13405 / ORS 571</strain>
    </source>
</reference>
<evidence type="ECO:0000256" key="9">
    <source>
        <dbReference type="ARBA" id="ARBA00023237"/>
    </source>
</evidence>
<reference evidence="15 16" key="5">
    <citation type="journal article" date="2010" name="Appl. Environ. Microbiol.">
        <title>phrR-like gene praR of Azorhizobium caulinodans ORS571 is essential for symbiosis with Sesbania rostrata and is involved in expression of reb genes.</title>
        <authorList>
            <person name="Akiba N."/>
            <person name="Aono T."/>
            <person name="Toyazaki H."/>
            <person name="Sato S."/>
            <person name="Oyaizu H."/>
        </authorList>
    </citation>
    <scope>NUCLEOTIDE SEQUENCE [LARGE SCALE GENOMIC DNA]</scope>
    <source>
        <strain evidence="16">ATCC 43989 / DSM 5975 / JCM 20966 / LMG 6465 / NBRC 14845 / NCIMB 13405 / ORS 571</strain>
    </source>
</reference>
<gene>
    <name evidence="15" type="ordered locus">AZC_1632</name>
</gene>
<dbReference type="GO" id="GO:0015232">
    <property type="term" value="F:heme transmembrane transporter activity"/>
    <property type="evidence" value="ECO:0007669"/>
    <property type="project" value="InterPro"/>
</dbReference>
<evidence type="ECO:0000256" key="12">
    <source>
        <dbReference type="SAM" id="MobiDB-lite"/>
    </source>
</evidence>